<keyword evidence="3" id="KW-1185">Reference proteome</keyword>
<protein>
    <submittedName>
        <fullName evidence="2">MBL fold metallo-hydrolase</fullName>
    </submittedName>
</protein>
<dbReference type="Gene3D" id="3.60.15.10">
    <property type="entry name" value="Ribonuclease Z/Hydroxyacylglutathione hydrolase-like"/>
    <property type="match status" value="1"/>
</dbReference>
<evidence type="ECO:0000313" key="2">
    <source>
        <dbReference type="EMBL" id="GAA1952743.1"/>
    </source>
</evidence>
<accession>A0ABN2QJT2</accession>
<dbReference type="EMBL" id="BAAAOG010000002">
    <property type="protein sequence ID" value="GAA1952743.1"/>
    <property type="molecule type" value="Genomic_DNA"/>
</dbReference>
<proteinExistence type="predicted"/>
<dbReference type="PANTHER" id="PTHR36839">
    <property type="entry name" value="METALLO-BETA-LACTAMASE FAMILY PROTEIN (AFU_ORTHOLOGUE AFUA_5G12770)"/>
    <property type="match status" value="1"/>
</dbReference>
<dbReference type="InterPro" id="IPR036866">
    <property type="entry name" value="RibonucZ/Hydroxyglut_hydro"/>
</dbReference>
<evidence type="ECO:0000313" key="3">
    <source>
        <dbReference type="Proteomes" id="UP001499933"/>
    </source>
</evidence>
<sequence length="271" mass="29703">MSFWICATCAVEHADRIDVCAICADDRQWVPADGQRWTTLTEMADAGYRTELVELEPDLWAISSRPGAGIGQQSKLLRTDGGCLLFDPIGFLDDAGVQRILEIGPVAAIVASHPHMYGVQVEWSRALGGVPVLVAEEDRTWVARPDPVIRTWSGEREILPGVTLTQPGGHFPGSAVVHWAAGAEGRGVLLSSDTIFANPDRTSVSFMRSYPNRLPLSGAVVERIAAHVERFEFDRLYGNFDNVIPSGAREIVRWSASRHIGWVSGDFDHLT</sequence>
<reference evidence="2 3" key="1">
    <citation type="journal article" date="2019" name="Int. J. Syst. Evol. Microbiol.">
        <title>The Global Catalogue of Microorganisms (GCM) 10K type strain sequencing project: providing services to taxonomists for standard genome sequencing and annotation.</title>
        <authorList>
            <consortium name="The Broad Institute Genomics Platform"/>
            <consortium name="The Broad Institute Genome Sequencing Center for Infectious Disease"/>
            <person name="Wu L."/>
            <person name="Ma J."/>
        </authorList>
    </citation>
    <scope>NUCLEOTIDE SEQUENCE [LARGE SCALE GENOMIC DNA]</scope>
    <source>
        <strain evidence="2 3">JCM 14901</strain>
    </source>
</reference>
<name>A0ABN2QJT2_9MICO</name>
<dbReference type="Proteomes" id="UP001499933">
    <property type="component" value="Unassembled WGS sequence"/>
</dbReference>
<organism evidence="2 3">
    <name type="scientific">Microbacterium deminutum</name>
    <dbReference type="NCBI Taxonomy" id="344164"/>
    <lineage>
        <taxon>Bacteria</taxon>
        <taxon>Bacillati</taxon>
        <taxon>Actinomycetota</taxon>
        <taxon>Actinomycetes</taxon>
        <taxon>Micrococcales</taxon>
        <taxon>Microbacteriaceae</taxon>
        <taxon>Microbacterium</taxon>
    </lineage>
</organism>
<dbReference type="RefSeq" id="WP_344092623.1">
    <property type="nucleotide sequence ID" value="NZ_BAAAOG010000002.1"/>
</dbReference>
<dbReference type="InterPro" id="IPR001279">
    <property type="entry name" value="Metallo-B-lactamas"/>
</dbReference>
<dbReference type="SMART" id="SM00849">
    <property type="entry name" value="Lactamase_B"/>
    <property type="match status" value="1"/>
</dbReference>
<gene>
    <name evidence="2" type="ORF">GCM10009776_13330</name>
</gene>
<feature type="domain" description="Metallo-beta-lactamase" evidence="1">
    <location>
        <begin position="71"/>
        <end position="240"/>
    </location>
</feature>
<dbReference type="SUPFAM" id="SSF56281">
    <property type="entry name" value="Metallo-hydrolase/oxidoreductase"/>
    <property type="match status" value="1"/>
</dbReference>
<dbReference type="Pfam" id="PF00753">
    <property type="entry name" value="Lactamase_B"/>
    <property type="match status" value="1"/>
</dbReference>
<evidence type="ECO:0000259" key="1">
    <source>
        <dbReference type="SMART" id="SM00849"/>
    </source>
</evidence>
<dbReference type="PANTHER" id="PTHR36839:SF1">
    <property type="entry name" value="METALLO-BETA-LACTAMASE FAMILY PROTEIN (AFU_ORTHOLOGUE AFUA_5G12770)"/>
    <property type="match status" value="1"/>
</dbReference>
<comment type="caution">
    <text evidence="2">The sequence shown here is derived from an EMBL/GenBank/DDBJ whole genome shotgun (WGS) entry which is preliminary data.</text>
</comment>